<gene>
    <name evidence="1" type="ORF">NB703_003465</name>
</gene>
<accession>A0AAJ1FR66</accession>
<name>A0AAJ1FR66_PANAN</name>
<dbReference type="Proteomes" id="UP001208888">
    <property type="component" value="Unassembled WGS sequence"/>
</dbReference>
<dbReference type="AlphaFoldDB" id="A0AAJ1FR66"/>
<dbReference type="RefSeq" id="WP_264272097.1">
    <property type="nucleotide sequence ID" value="NZ_JANFVX010000014.1"/>
</dbReference>
<evidence type="ECO:0000313" key="2">
    <source>
        <dbReference type="Proteomes" id="UP001208888"/>
    </source>
</evidence>
<protein>
    <submittedName>
        <fullName evidence="1">Uncharacterized protein</fullName>
    </submittedName>
</protein>
<reference evidence="1" key="1">
    <citation type="submission" date="2022-06" db="EMBL/GenBank/DDBJ databases">
        <title>Dynamics of rice microbiomes reveals core vertical transmitted seed endophytes.</title>
        <authorList>
            <person name="Liao K."/>
            <person name="Zhang X."/>
        </authorList>
    </citation>
    <scope>NUCLEOTIDE SEQUENCE</scope>
    <source>
        <strain evidence="1">JT1-17</strain>
    </source>
</reference>
<evidence type="ECO:0000313" key="1">
    <source>
        <dbReference type="EMBL" id="MCW0345372.1"/>
    </source>
</evidence>
<dbReference type="EMBL" id="JANFVX010000014">
    <property type="protein sequence ID" value="MCW0345372.1"/>
    <property type="molecule type" value="Genomic_DNA"/>
</dbReference>
<sequence>MNTQASEISLLVKHNSEEWHRMWNRLAEHPFNRSLTAPGQTYHCGEDWEYVETLEPPSSGAEGCYLHHFRHRCHPVAGNVSVNISASRRFTPQDSGNAYYHDFG</sequence>
<comment type="caution">
    <text evidence="1">The sequence shown here is derived from an EMBL/GenBank/DDBJ whole genome shotgun (WGS) entry which is preliminary data.</text>
</comment>
<organism evidence="1 2">
    <name type="scientific">Pantoea ananas</name>
    <name type="common">Erwinia uredovora</name>
    <dbReference type="NCBI Taxonomy" id="553"/>
    <lineage>
        <taxon>Bacteria</taxon>
        <taxon>Pseudomonadati</taxon>
        <taxon>Pseudomonadota</taxon>
        <taxon>Gammaproteobacteria</taxon>
        <taxon>Enterobacterales</taxon>
        <taxon>Erwiniaceae</taxon>
        <taxon>Pantoea</taxon>
    </lineage>
</organism>
<proteinExistence type="predicted"/>